<proteinExistence type="predicted"/>
<evidence type="ECO:0000259" key="2">
    <source>
        <dbReference type="PROSITE" id="PS51729"/>
    </source>
</evidence>
<comment type="caution">
    <text evidence="3">The sequence shown here is derived from an EMBL/GenBank/DDBJ whole genome shotgun (WGS) entry which is preliminary data.</text>
</comment>
<dbReference type="PANTHER" id="PTHR31435:SF10">
    <property type="entry name" value="BSR4717 PROTEIN"/>
    <property type="match status" value="1"/>
</dbReference>
<feature type="domain" description="N-acetyltransferase" evidence="2">
    <location>
        <begin position="6"/>
        <end position="92"/>
    </location>
</feature>
<dbReference type="PROSITE" id="PS51729">
    <property type="entry name" value="GNAT_YJDJ"/>
    <property type="match status" value="1"/>
</dbReference>
<dbReference type="Pfam" id="PF14542">
    <property type="entry name" value="Acetyltransf_CG"/>
    <property type="match status" value="1"/>
</dbReference>
<accession>A0ABT4STP2</accession>
<dbReference type="PANTHER" id="PTHR31435">
    <property type="entry name" value="PROTEIN NATD1"/>
    <property type="match status" value="1"/>
</dbReference>
<name>A0ABT4STP2_9ACTN</name>
<dbReference type="Gene3D" id="3.40.630.30">
    <property type="match status" value="1"/>
</dbReference>
<dbReference type="InterPro" id="IPR031165">
    <property type="entry name" value="GNAT_YJDJ"/>
</dbReference>
<dbReference type="RefSeq" id="WP_148029164.1">
    <property type="nucleotide sequence ID" value="NZ_BAABFD010000013.1"/>
</dbReference>
<gene>
    <name evidence="3" type="ORF">OUY24_08360</name>
</gene>
<sequence>MSEEVVDNPGKSRFEIRVDGKVAGFADYLLLPTKVVFTHTEVLPEYGGQGLAGRLVAHALDLTRDTGLKVVPRCEYVAGYIERNPAYKDLLDPSVTG</sequence>
<dbReference type="Proteomes" id="UP001212498">
    <property type="component" value="Unassembled WGS sequence"/>
</dbReference>
<dbReference type="EMBL" id="JAPNUD010000015">
    <property type="protein sequence ID" value="MDA0640628.1"/>
    <property type="molecule type" value="Genomic_DNA"/>
</dbReference>
<evidence type="ECO:0000259" key="1">
    <source>
        <dbReference type="PROSITE" id="PS51186"/>
    </source>
</evidence>
<dbReference type="CDD" id="cd04301">
    <property type="entry name" value="NAT_SF"/>
    <property type="match status" value="1"/>
</dbReference>
<keyword evidence="4" id="KW-1185">Reference proteome</keyword>
<dbReference type="InterPro" id="IPR000182">
    <property type="entry name" value="GNAT_dom"/>
</dbReference>
<evidence type="ECO:0000313" key="3">
    <source>
        <dbReference type="EMBL" id="MDA0640628.1"/>
    </source>
</evidence>
<feature type="domain" description="N-acetyltransferase" evidence="1">
    <location>
        <begin position="1"/>
        <end position="97"/>
    </location>
</feature>
<dbReference type="InterPro" id="IPR016181">
    <property type="entry name" value="Acyl_CoA_acyltransferase"/>
</dbReference>
<dbReference type="SUPFAM" id="SSF55729">
    <property type="entry name" value="Acyl-CoA N-acyltransferases (Nat)"/>
    <property type="match status" value="1"/>
</dbReference>
<evidence type="ECO:0000313" key="4">
    <source>
        <dbReference type="Proteomes" id="UP001212498"/>
    </source>
</evidence>
<dbReference type="PROSITE" id="PS51186">
    <property type="entry name" value="GNAT"/>
    <property type="match status" value="1"/>
</dbReference>
<protein>
    <submittedName>
        <fullName evidence="3">GNAT family N-acetyltransferase</fullName>
    </submittedName>
</protein>
<dbReference type="InterPro" id="IPR045057">
    <property type="entry name" value="Gcn5-rel_NAT"/>
</dbReference>
<reference evidence="3 4" key="1">
    <citation type="submission" date="2022-11" db="EMBL/GenBank/DDBJ databases">
        <title>Nonomuraea corallina sp. nov., a new species of the genus Nonomuraea isolated from sea side sediment in Thai sea.</title>
        <authorList>
            <person name="Ngamcharungchit C."/>
            <person name="Matsumoto A."/>
            <person name="Suriyachadkun C."/>
            <person name="Panbangred W."/>
            <person name="Inahashi Y."/>
            <person name="Intra B."/>
        </authorList>
    </citation>
    <scope>NUCLEOTIDE SEQUENCE [LARGE SCALE GENOMIC DNA]</scope>
    <source>
        <strain evidence="3 4">DSM 43553</strain>
    </source>
</reference>
<organism evidence="3 4">
    <name type="scientific">Nonomuraea ferruginea</name>
    <dbReference type="NCBI Taxonomy" id="46174"/>
    <lineage>
        <taxon>Bacteria</taxon>
        <taxon>Bacillati</taxon>
        <taxon>Actinomycetota</taxon>
        <taxon>Actinomycetes</taxon>
        <taxon>Streptosporangiales</taxon>
        <taxon>Streptosporangiaceae</taxon>
        <taxon>Nonomuraea</taxon>
    </lineage>
</organism>